<proteinExistence type="predicted"/>
<gene>
    <name evidence="2" type="ORF">FN846DRAFT_81323</name>
</gene>
<accession>A0A5J5F973</accession>
<dbReference type="InParanoid" id="A0A5J5F973"/>
<dbReference type="EMBL" id="VXIS01000013">
    <property type="protein sequence ID" value="KAA8913641.1"/>
    <property type="molecule type" value="Genomic_DNA"/>
</dbReference>
<protein>
    <submittedName>
        <fullName evidence="2">Uncharacterized protein</fullName>
    </submittedName>
</protein>
<keyword evidence="3" id="KW-1185">Reference proteome</keyword>
<evidence type="ECO:0000313" key="2">
    <source>
        <dbReference type="EMBL" id="KAA8913641.1"/>
    </source>
</evidence>
<reference evidence="2 3" key="1">
    <citation type="submission" date="2019-09" db="EMBL/GenBank/DDBJ databases">
        <title>Draft genome of the ectomycorrhizal ascomycete Sphaerosporella brunnea.</title>
        <authorList>
            <consortium name="DOE Joint Genome Institute"/>
            <person name="Benucci G.M."/>
            <person name="Marozzi G."/>
            <person name="Antonielli L."/>
            <person name="Sanchez S."/>
            <person name="Marco P."/>
            <person name="Wang X."/>
            <person name="Falini L.B."/>
            <person name="Barry K."/>
            <person name="Haridas S."/>
            <person name="Lipzen A."/>
            <person name="Labutti K."/>
            <person name="Grigoriev I.V."/>
            <person name="Murat C."/>
            <person name="Martin F."/>
            <person name="Albertini E."/>
            <person name="Donnini D."/>
            <person name="Bonito G."/>
        </authorList>
    </citation>
    <scope>NUCLEOTIDE SEQUENCE [LARGE SCALE GENOMIC DNA]</scope>
    <source>
        <strain evidence="2 3">Sb_GMNB300</strain>
    </source>
</reference>
<dbReference type="Proteomes" id="UP000326924">
    <property type="component" value="Unassembled WGS sequence"/>
</dbReference>
<feature type="region of interest" description="Disordered" evidence="1">
    <location>
        <begin position="19"/>
        <end position="40"/>
    </location>
</feature>
<feature type="compositionally biased region" description="Polar residues" evidence="1">
    <location>
        <begin position="19"/>
        <end position="34"/>
    </location>
</feature>
<name>A0A5J5F973_9PEZI</name>
<feature type="region of interest" description="Disordered" evidence="1">
    <location>
        <begin position="169"/>
        <end position="209"/>
    </location>
</feature>
<organism evidence="2 3">
    <name type="scientific">Sphaerosporella brunnea</name>
    <dbReference type="NCBI Taxonomy" id="1250544"/>
    <lineage>
        <taxon>Eukaryota</taxon>
        <taxon>Fungi</taxon>
        <taxon>Dikarya</taxon>
        <taxon>Ascomycota</taxon>
        <taxon>Pezizomycotina</taxon>
        <taxon>Pezizomycetes</taxon>
        <taxon>Pezizales</taxon>
        <taxon>Pyronemataceae</taxon>
        <taxon>Sphaerosporella</taxon>
    </lineage>
</organism>
<dbReference type="AlphaFoldDB" id="A0A5J5F973"/>
<comment type="caution">
    <text evidence="2">The sequence shown here is derived from an EMBL/GenBank/DDBJ whole genome shotgun (WGS) entry which is preliminary data.</text>
</comment>
<evidence type="ECO:0000256" key="1">
    <source>
        <dbReference type="SAM" id="MobiDB-lite"/>
    </source>
</evidence>
<evidence type="ECO:0000313" key="3">
    <source>
        <dbReference type="Proteomes" id="UP000326924"/>
    </source>
</evidence>
<sequence length="234" mass="25494">MHMLRRGEGSSLQNMSISSDVQTASTPTCHNASSCAPRRHGTLASPRRWAHFPAAFLSARPCRALCPPNGGFNRAAWRMSNRQRCQQPTERCPGYVGERSWLVGAAVGPTLHLMQSEMARPWHVCKRFVSRQRDGLAPGAYTVPLRWPASLLACDANCRVAASPAGRPLPIAAPTASPRETGNITRGHARRRSHARAEASRGAVTSPRPRADLGAVALGSRVFFVRTSKQTIWV</sequence>